<dbReference type="InterPro" id="IPR036388">
    <property type="entry name" value="WH-like_DNA-bd_sf"/>
</dbReference>
<dbReference type="SUPFAM" id="SSF46785">
    <property type="entry name" value="Winged helix' DNA-binding domain"/>
    <property type="match status" value="1"/>
</dbReference>
<keyword evidence="2" id="KW-1185">Reference proteome</keyword>
<dbReference type="InterPro" id="IPR036390">
    <property type="entry name" value="WH_DNA-bd_sf"/>
</dbReference>
<dbReference type="Gene3D" id="1.10.10.10">
    <property type="entry name" value="Winged helix-like DNA-binding domain superfamily/Winged helix DNA-binding domain"/>
    <property type="match status" value="1"/>
</dbReference>
<evidence type="ECO:0000313" key="2">
    <source>
        <dbReference type="Proteomes" id="UP000623593"/>
    </source>
</evidence>
<accession>A0A7S5RBR3</accession>
<organism evidence="1 2">
    <name type="scientific">Rhizobium phage RHph_I20</name>
    <dbReference type="NCBI Taxonomy" id="2509730"/>
    <lineage>
        <taxon>Viruses</taxon>
        <taxon>Duplodnaviria</taxon>
        <taxon>Heunggongvirae</taxon>
        <taxon>Uroviricota</taxon>
        <taxon>Caudoviricetes</taxon>
        <taxon>Autographivirales</taxon>
        <taxon>Autographivirales incertae sedis</taxon>
        <taxon>Morelosvirus</taxon>
        <taxon>Morelosvirus RHphI20</taxon>
    </lineage>
</organism>
<dbReference type="Proteomes" id="UP000623593">
    <property type="component" value="Segment"/>
</dbReference>
<evidence type="ECO:0000313" key="1">
    <source>
        <dbReference type="EMBL" id="QIG74608.1"/>
    </source>
</evidence>
<dbReference type="EMBL" id="MN988539">
    <property type="protein sequence ID" value="QIG74608.1"/>
    <property type="molecule type" value="Genomic_DNA"/>
</dbReference>
<sequence length="115" mass="13097">MPGTLQLALVLQEFRRHWRNFPVNHMLLFLEVARNDLEGNNWGILEIGERLGLNQATVSRGIVDLSARTIPTGATEAIDLVTTEADAVDHRKRIPVLTKKGRRVHDHINRIMENK</sequence>
<name>A0A7S5RBR3_9CAUD</name>
<reference evidence="1" key="1">
    <citation type="submission" date="2020-01" db="EMBL/GenBank/DDBJ databases">
        <title>Patterns of diversity and host range of bacteriophage communities associated with bean-nodulatin bacteria.</title>
        <authorList>
            <person name="Vann Cauwenberghe J."/>
            <person name="Santamaria R.I."/>
            <person name="Bustos P."/>
            <person name="Juarez S."/>
            <person name="Gonzalez V."/>
        </authorList>
    </citation>
    <scope>NUCLEOTIDE SEQUENCE</scope>
</reference>
<protein>
    <submittedName>
        <fullName evidence="1">MarR family transcriptional regulator protein</fullName>
    </submittedName>
</protein>
<proteinExistence type="predicted"/>
<gene>
    <name evidence="1" type="ORF">EVC11_026</name>
</gene>